<name>A0A699ITV5_TANCI</name>
<protein>
    <submittedName>
        <fullName evidence="2">Copia protein</fullName>
    </submittedName>
</protein>
<feature type="domain" description="Reverse transcriptase Ty1/copia-type" evidence="1">
    <location>
        <begin position="159"/>
        <end position="398"/>
    </location>
</feature>
<organism evidence="2">
    <name type="scientific">Tanacetum cinerariifolium</name>
    <name type="common">Dalmatian daisy</name>
    <name type="synonym">Chrysanthemum cinerariifolium</name>
    <dbReference type="NCBI Taxonomy" id="118510"/>
    <lineage>
        <taxon>Eukaryota</taxon>
        <taxon>Viridiplantae</taxon>
        <taxon>Streptophyta</taxon>
        <taxon>Embryophyta</taxon>
        <taxon>Tracheophyta</taxon>
        <taxon>Spermatophyta</taxon>
        <taxon>Magnoliopsida</taxon>
        <taxon>eudicotyledons</taxon>
        <taxon>Gunneridae</taxon>
        <taxon>Pentapetalae</taxon>
        <taxon>asterids</taxon>
        <taxon>campanulids</taxon>
        <taxon>Asterales</taxon>
        <taxon>Asteraceae</taxon>
        <taxon>Asteroideae</taxon>
        <taxon>Anthemideae</taxon>
        <taxon>Anthemidinae</taxon>
        <taxon>Tanacetum</taxon>
    </lineage>
</organism>
<reference evidence="2" key="1">
    <citation type="journal article" date="2019" name="Sci. Rep.">
        <title>Draft genome of Tanacetum cinerariifolium, the natural source of mosquito coil.</title>
        <authorList>
            <person name="Yamashiro T."/>
            <person name="Shiraishi A."/>
            <person name="Satake H."/>
            <person name="Nakayama K."/>
        </authorList>
    </citation>
    <scope>NUCLEOTIDE SEQUENCE</scope>
</reference>
<dbReference type="PANTHER" id="PTHR11439">
    <property type="entry name" value="GAG-POL-RELATED RETROTRANSPOSON"/>
    <property type="match status" value="1"/>
</dbReference>
<dbReference type="SUPFAM" id="SSF56672">
    <property type="entry name" value="DNA/RNA polymerases"/>
    <property type="match status" value="1"/>
</dbReference>
<dbReference type="InterPro" id="IPR013103">
    <property type="entry name" value="RVT_2"/>
</dbReference>
<dbReference type="Pfam" id="PF07727">
    <property type="entry name" value="RVT_2"/>
    <property type="match status" value="1"/>
</dbReference>
<dbReference type="EMBL" id="BKCJ010332508">
    <property type="protein sequence ID" value="GEZ85298.1"/>
    <property type="molecule type" value="Genomic_DNA"/>
</dbReference>
<comment type="caution">
    <text evidence="2">The sequence shown here is derived from an EMBL/GenBank/DDBJ whole genome shotgun (WGS) entry which is preliminary data.</text>
</comment>
<evidence type="ECO:0000313" key="2">
    <source>
        <dbReference type="EMBL" id="GEZ85298.1"/>
    </source>
</evidence>
<dbReference type="AlphaFoldDB" id="A0A699ITV5"/>
<gene>
    <name evidence="2" type="ORF">Tci_557271</name>
</gene>
<evidence type="ECO:0000259" key="1">
    <source>
        <dbReference type="Pfam" id="PF07727"/>
    </source>
</evidence>
<sequence>MFDLDYLTNSMNYEPVLIENQANKSAGPKEANNSAGTQANDDQGANLEEIDLNEDHFVLPIWSAYLTTVKSLGDKIERTLISRHVRSHTNLTNIASTSLSTVGPSRAFNDGELSYLDPSKYALPDDPLMPHLKDIYASPSEGIFTNSSYYDDGVFQIQKVWILIDFPFEKKAIKTKWVYRNKKDKRGVVVKNKARLVAQGHRQKEGIDYDEVFAPVARIEAIRIFLAFTSYMGFIVYQMDVKSAFLYGTINEEVYVSHPPSFVDPKFPNKVYKVVKALYGLHQDPRAWYATLSTFLRKSKYRRGAIDKTLFIKQDKNDIMLVQVYVDDIIFGSTNKSLCDDFEELMKNRFQISFMGELTFFLGLQVKQNEDDIFISQDKYVAEILKKFDFISVKTASTLIETQKPLVKDEKAADVDVHLYRSMIGSLIYLTASRPDIMFAVYAFSRF</sequence>
<dbReference type="InterPro" id="IPR043502">
    <property type="entry name" value="DNA/RNA_pol_sf"/>
</dbReference>
<dbReference type="PANTHER" id="PTHR11439:SF509">
    <property type="entry name" value="RNA-DIRECTED DNA POLYMERASE"/>
    <property type="match status" value="1"/>
</dbReference>
<accession>A0A699ITV5</accession>
<proteinExistence type="predicted"/>